<gene>
    <name evidence="2" type="primary">ICEEaII(7)_F3543_93619_93783</name>
</gene>
<reference evidence="2" key="2">
    <citation type="journal article" date="2014" name="PLoS ONE">
        <title>Insights from the genome annotation of Elizabethkingia anophelis from the malaria vector Anopheles gambiae.</title>
        <authorList>
            <person name="Kukutla P."/>
            <person name="Lindberg B.G."/>
            <person name="Pei D."/>
            <person name="Rayl M."/>
            <person name="Yu W."/>
            <person name="Steritz M."/>
            <person name="Faye I."/>
            <person name="Xu J."/>
        </authorList>
    </citation>
    <scope>NUCLEOTIDE SEQUENCE</scope>
</reference>
<proteinExistence type="predicted"/>
<reference evidence="2" key="1">
    <citation type="journal article" date="2014" name="Genome Biol. Evol.">
        <title>Comparative genomic analysis of malaria mosquito vector-associated novel pathogen Elizabethkingia anophelis.</title>
        <authorList>
            <person name="Teo J."/>
            <person name="Tan S.Y."/>
            <person name="Liu Y."/>
            <person name="Tay M."/>
            <person name="Ding Y."/>
            <person name="Li Y."/>
            <person name="Kjelleberg S."/>
            <person name="Givskov M."/>
            <person name="Lin R.T."/>
            <person name="Yang L."/>
        </authorList>
    </citation>
    <scope>NUCLEOTIDE SEQUENCE</scope>
</reference>
<feature type="region of interest" description="Disordered" evidence="1">
    <location>
        <begin position="1"/>
        <end position="41"/>
    </location>
</feature>
<protein>
    <submittedName>
        <fullName evidence="2">Uncharacterized protein</fullName>
    </submittedName>
</protein>
<sequence length="54" mass="6195">MQQEKVNSNPPDIMGQLKPVKRQVPQKTSSESQTSESEIDLASWKFPLIMHQIE</sequence>
<evidence type="ECO:0000313" key="2">
    <source>
        <dbReference type="EMBL" id="DAC75242.1"/>
    </source>
</evidence>
<organism evidence="2">
    <name type="scientific">Elizabethkingia anophelis</name>
    <dbReference type="NCBI Taxonomy" id="1117645"/>
    <lineage>
        <taxon>Bacteria</taxon>
        <taxon>Pseudomonadati</taxon>
        <taxon>Bacteroidota</taxon>
        <taxon>Flavobacteriia</taxon>
        <taxon>Flavobacteriales</taxon>
        <taxon>Weeksellaceae</taxon>
        <taxon>Elizabethkingia</taxon>
    </lineage>
</organism>
<reference evidence="2" key="6">
    <citation type="journal article" date="2017" name="Nat. Commun.">
        <title>Evolutionary dynamics and genomic features of the Elizabethkingia anophelis 2015 to 2016 Wisconsin outbreak strain.</title>
        <authorList>
            <person name="Perrin A."/>
            <person name="Larsonneur E."/>
            <person name="Nicholson A.C."/>
            <person name="Edwards D.J."/>
            <person name="Gundlach K.M."/>
            <person name="Whitney A.M."/>
            <person name="Gulvik C.A."/>
            <person name="Bell M.E."/>
            <person name="Rendueles O."/>
            <person name="Cury J."/>
            <person name="Hugon P."/>
            <person name="Clermont D."/>
            <person name="Enouf V."/>
            <person name="Loparev V."/>
            <person name="Juieng P."/>
            <person name="Monson T."/>
            <person name="Warshauer D."/>
            <person name="Elbadawi L.I."/>
            <person name="Walters M.S."/>
            <person name="Crist M.B."/>
            <person name="Noble-Wang J."/>
            <person name="Borlaug G."/>
            <person name="Rocha E.P.C."/>
            <person name="Criscuolo A."/>
            <person name="Touchon M."/>
            <person name="Davis J.P."/>
            <person name="Holt K.E."/>
            <person name="McQuiston J.R."/>
            <person name="Brisse S."/>
        </authorList>
    </citation>
    <scope>NUCLEOTIDE SEQUENCE</scope>
</reference>
<reference evidence="2" key="7">
    <citation type="journal article" date="2017" name="Sci. Rep.">
        <title>Genomic features, phylogenetic relationships, and comparative genomics of Elizabethkingia anophelis strain EM361-97 isolated in Taiwan.</title>
        <authorList>
            <person name="Lin J.N."/>
            <person name="Lai C.H."/>
            <person name="Yang C.H."/>
            <person name="Huang Y.H."/>
            <person name="Lin H.H."/>
        </authorList>
    </citation>
    <scope>NUCLEOTIDE SEQUENCE</scope>
</reference>
<dbReference type="AlphaFoldDB" id="A0A455ZEQ0"/>
<feature type="compositionally biased region" description="Polar residues" evidence="1">
    <location>
        <begin position="1"/>
        <end position="10"/>
    </location>
</feature>
<accession>A0A455ZEQ0</accession>
<dbReference type="EMBL" id="BK010601">
    <property type="protein sequence ID" value="DAC75242.1"/>
    <property type="molecule type" value="Genomic_DNA"/>
</dbReference>
<reference evidence="2" key="4">
    <citation type="journal article" date="2016" name="Sci. Rep.">
        <title>Genomic epidemiology and global diversity of the emerging bacterial pathogen Elizabethkingia anophelis.</title>
        <authorList>
            <person name="Breurec S."/>
            <person name="Criscuolo A."/>
            <person name="Diancourt L."/>
            <person name="Rendueles O."/>
            <person name="Vandenbogaert M."/>
            <person name="Passet V."/>
            <person name="Caro V."/>
            <person name="Rocha E.P."/>
            <person name="Touchon M."/>
            <person name="Brisse S."/>
        </authorList>
    </citation>
    <scope>NUCLEOTIDE SEQUENCE</scope>
</reference>
<reference evidence="2" key="3">
    <citation type="journal article" date="2016" name="Genome Announc.">
        <title>Complete Genome Sequences of Four Strains from the 2015-2016 Elizabethkingia anophelis Outbreak.</title>
        <authorList>
            <person name="Nicholson A.C."/>
            <person name="Whitney A.M."/>
            <person name="Emery B.D."/>
            <person name="Bell M.E."/>
            <person name="Gartin J.T."/>
            <person name="Humrighouse B.W."/>
            <person name="Loparev V.N."/>
            <person name="Batra D."/>
            <person name="Sheth M."/>
            <person name="Rowe L.A."/>
            <person name="Juieng P."/>
            <person name="Knipe K."/>
            <person name="Gulvik C."/>
            <person name="McQuiston J.R."/>
        </authorList>
    </citation>
    <scope>NUCLEOTIDE SEQUENCE</scope>
</reference>
<name>A0A455ZEQ0_9FLAO</name>
<evidence type="ECO:0000256" key="1">
    <source>
        <dbReference type="SAM" id="MobiDB-lite"/>
    </source>
</evidence>
<reference evidence="2" key="5">
    <citation type="journal article" date="2017" name="Genome Announc.">
        <title>Complete Circularized Genome Sequences of Four Strains of Elizabethkingia anophelis, Including Two Novel Strains Isolated from Wild-Caught Anopheles sinensis.</title>
        <authorList>
            <person name="Pei D."/>
            <person name="Nicholson A.C."/>
            <person name="Jiang J."/>
            <person name="Chen H."/>
            <person name="Whitney A.M."/>
            <person name="Villarma A."/>
            <person name="Bell M."/>
            <person name="Humrighouse B."/>
            <person name="Rowe L.A."/>
            <person name="Sheth M."/>
            <person name="Batra D."/>
            <person name="Juieng P."/>
            <person name="Loparev V.N."/>
            <person name="McQuiston J.R."/>
            <person name="Lan Y."/>
            <person name="Ma Y."/>
            <person name="Xu J."/>
        </authorList>
    </citation>
    <scope>NUCLEOTIDE SEQUENCE</scope>
</reference>
<reference evidence="2" key="8">
    <citation type="journal article" date="2018" name="J. ISSAAS">
        <title>In Silico Identification of Three Types of Integrative and Conjugative Elements (ICEs) in Elizabethkingia anophelis Strains Isolated from Around the World.</title>
        <authorList>
            <person name="Xu J."/>
            <person name="Pei D."/>
            <person name="Nicholson A."/>
            <person name="Lan Y."/>
            <person name="Xia Q."/>
        </authorList>
    </citation>
    <scope>NUCLEOTIDE SEQUENCE</scope>
</reference>